<comment type="caution">
    <text evidence="2">The sequence shown here is derived from an EMBL/GenBank/DDBJ whole genome shotgun (WGS) entry which is preliminary data.</text>
</comment>
<dbReference type="OrthoDB" id="10258440at2759"/>
<accession>A0A811LTT0</accession>
<reference evidence="2" key="1">
    <citation type="submission" date="2020-09" db="EMBL/GenBank/DDBJ databases">
        <authorList>
            <person name="Kikuchi T."/>
        </authorList>
    </citation>
    <scope>NUCLEOTIDE SEQUENCE</scope>
    <source>
        <strain evidence="2">SH1</strain>
    </source>
</reference>
<keyword evidence="1" id="KW-1133">Transmembrane helix</keyword>
<feature type="transmembrane region" description="Helical" evidence="1">
    <location>
        <begin position="110"/>
        <end position="130"/>
    </location>
</feature>
<proteinExistence type="predicted"/>
<organism evidence="2 3">
    <name type="scientific">Bursaphelenchus okinawaensis</name>
    <dbReference type="NCBI Taxonomy" id="465554"/>
    <lineage>
        <taxon>Eukaryota</taxon>
        <taxon>Metazoa</taxon>
        <taxon>Ecdysozoa</taxon>
        <taxon>Nematoda</taxon>
        <taxon>Chromadorea</taxon>
        <taxon>Rhabditida</taxon>
        <taxon>Tylenchina</taxon>
        <taxon>Tylenchomorpha</taxon>
        <taxon>Aphelenchoidea</taxon>
        <taxon>Aphelenchoididae</taxon>
        <taxon>Bursaphelenchus</taxon>
    </lineage>
</organism>
<keyword evidence="1" id="KW-0472">Membrane</keyword>
<dbReference type="Proteomes" id="UP000614601">
    <property type="component" value="Unassembled WGS sequence"/>
</dbReference>
<dbReference type="Proteomes" id="UP000783686">
    <property type="component" value="Unassembled WGS sequence"/>
</dbReference>
<dbReference type="EMBL" id="CAJFCW020000006">
    <property type="protein sequence ID" value="CAG9127925.1"/>
    <property type="molecule type" value="Genomic_DNA"/>
</dbReference>
<evidence type="ECO:0000256" key="1">
    <source>
        <dbReference type="SAM" id="Phobius"/>
    </source>
</evidence>
<evidence type="ECO:0000313" key="3">
    <source>
        <dbReference type="Proteomes" id="UP000614601"/>
    </source>
</evidence>
<evidence type="ECO:0000313" key="2">
    <source>
        <dbReference type="EMBL" id="CAD5230751.1"/>
    </source>
</evidence>
<protein>
    <recommendedName>
        <fullName evidence="4">Transmembrane protein 60</fullName>
    </recommendedName>
</protein>
<sequence length="140" mass="16197">MGFLQRVATTYIFLLVQVSLLVYYLDDGMKSEPLMVFMAFWTFDSLIILSLVMKCMRKYNVCGLHDSVSEEDESDENNLSSTIYNCSIFTAKLLFEIMLYVLLKTKENSILLVLVPLWSFLILAIGRLFHSVVEQHYKTS</sequence>
<dbReference type="AlphaFoldDB" id="A0A811LTT0"/>
<evidence type="ECO:0008006" key="4">
    <source>
        <dbReference type="Google" id="ProtNLM"/>
    </source>
</evidence>
<keyword evidence="3" id="KW-1185">Reference proteome</keyword>
<feature type="transmembrane region" description="Helical" evidence="1">
    <location>
        <begin position="34"/>
        <end position="53"/>
    </location>
</feature>
<gene>
    <name evidence="2" type="ORF">BOKJ2_LOCUS14298</name>
</gene>
<keyword evidence="1" id="KW-0812">Transmembrane</keyword>
<feature type="transmembrane region" description="Helical" evidence="1">
    <location>
        <begin position="6"/>
        <end position="25"/>
    </location>
</feature>
<dbReference type="EMBL" id="CAJFDH010000006">
    <property type="protein sequence ID" value="CAD5230751.1"/>
    <property type="molecule type" value="Genomic_DNA"/>
</dbReference>
<name>A0A811LTT0_9BILA</name>